<sequence>MAEVQRTSRRQFIQQTRTRALGVDTSSGDRRLEIMQNLSQFAGAASEESQRAMRAEIETKKALGASRAAQDLLVAEQNRQGISDDDVKATQVAYNAVVGKHDTIQAGNQFIEWYQANPEADDAQISEMKQSIYKPLFEKYSGDDLSAKQISLQVQESQFNLMPVQEKIKQEHRQAKNQEAFRISIEDNLGVPDADISSLVDKELPTIAKQLGISEFDAKKLMLEEMRTRAEQGDGRLLKQLETTDWAKGLDVTKNARASYDKERAILDTTTLAKSMADNETKFLSGQMSERAFLRYVDNTNSQYGEYNPYNSSRVQSLLMQRTKALNKVDSDAEVVKRYADNRSKLPLGVSTQFGEDEKKVIIKTKEAYWANMTQSLLDKGEMSETEVNNKVLKDKVKWSMDEQIILPDLQAQVKSLLLFDPTVADQSETVTGRWEEGSQVLQAMPIALISNYLGGDAAYALAVKSNLETMRPLDAFQFAYNAQYKPRAITPTIRKEATNRVRAAIEDTYKAGIFSSWFEDAPSIPSGQRDVLVGQLESRAVELVKGGISDINRAAEFAVEEFSNSHTQLPNGTISNTTIGSLKTNMLRGSDVEELSDKQVVKYVDTFLKEYATTKSGYLGEDISAETIQVQFSQDGSTFSLLDETGMQLDSGYLTTQMFDIARPEDLEETSRLIEKSYQDRKVQQKERKLYQERGFFY</sequence>
<dbReference type="GeneID" id="54987097"/>
<name>A0A2H5BMW9_9CAUD</name>
<organism evidence="1 2">
    <name type="scientific">Vibrio phage VEN</name>
    <dbReference type="NCBI Taxonomy" id="2059879"/>
    <lineage>
        <taxon>Viruses</taxon>
        <taxon>Duplodnaviria</taxon>
        <taxon>Heunggongvirae</taxon>
        <taxon>Uroviricota</taxon>
        <taxon>Caudoviricetes</taxon>
        <taxon>Autographivirales</taxon>
        <taxon>Autosignataviridae</taxon>
        <taxon>Colwellvirinae</taxon>
        <taxon>Trungvirus</taxon>
        <taxon>Trungvirus VEN</taxon>
    </lineage>
</organism>
<evidence type="ECO:0000313" key="2">
    <source>
        <dbReference type="Proteomes" id="UP000241061"/>
    </source>
</evidence>
<keyword evidence="2" id="KW-1185">Reference proteome</keyword>
<accession>A0A2H5BMW9</accession>
<evidence type="ECO:0000313" key="1">
    <source>
        <dbReference type="EMBL" id="AUG87653.1"/>
    </source>
</evidence>
<dbReference type="EMBL" id="MG545917">
    <property type="protein sequence ID" value="AUG87653.1"/>
    <property type="molecule type" value="Genomic_DNA"/>
</dbReference>
<dbReference type="Proteomes" id="UP000241061">
    <property type="component" value="Segment"/>
</dbReference>
<dbReference type="KEGG" id="vg:54987097"/>
<protein>
    <submittedName>
        <fullName evidence="1">Uncharacterized protein</fullName>
    </submittedName>
</protein>
<reference evidence="1 2" key="1">
    <citation type="submission" date="2017-11" db="EMBL/GenBank/DDBJ databases">
        <authorList>
            <person name="Han C.G."/>
        </authorList>
    </citation>
    <scope>NUCLEOTIDE SEQUENCE [LARGE SCALE GENOMIC DNA]</scope>
</reference>
<dbReference type="RefSeq" id="YP_009796706.1">
    <property type="nucleotide sequence ID" value="NC_047903.1"/>
</dbReference>
<proteinExistence type="predicted"/>